<evidence type="ECO:0000256" key="3">
    <source>
        <dbReference type="ARBA" id="ARBA00022777"/>
    </source>
</evidence>
<sequence>MKYMIGIDIGTTSTKAVIYDEAGNFLNKHSIEYPMSTPEIGVAEENPAEIFDAVLFTVKKVIRETGAEAKDIKLLSFSSAMHSLIAMDKDNQLLTECITWADNRAREYADMINEQHNGIEIYKRTGTPIHPMSPLSKIYWLKHEHEDIYNQTKKWIDIKSYVFYQLFEEYVMDHSIGSATGMMNLESLSWDKEVMSLLGIDESKLPNLVSTTHIMKNINKKYADFMGISENTPIVIGASDGVLSNLGVNSYREGEVAVTIGTSGAIRTIIDKPKTDDKGRIFCYVLTEDHYCIGGPVNNGGVVLRWLRDELLASEVETAKRLGVDSYDVLTKIASRVKPGANGLIFHPYLAGERAPLWNANARGSYFGLTLSHKKEHMIRAALEGVLLNLYTVYLALVEVMDKSPEQIKATGGFAKSEVWRQMMADIFDTSVEVPESYESSCLGACVLGLKALGEIKDFEVLNDMVGKTYQHEPNQENVDIYQSLIPIYINLSRKLTEEYDLISEFQATHS</sequence>
<accession>A0A2T4PU41</accession>
<dbReference type="Proteomes" id="UP000241209">
    <property type="component" value="Unassembled WGS sequence"/>
</dbReference>
<dbReference type="InterPro" id="IPR043129">
    <property type="entry name" value="ATPase_NBD"/>
</dbReference>
<feature type="domain" description="Carbohydrate kinase FGGY C-terminal" evidence="6">
    <location>
        <begin position="257"/>
        <end position="452"/>
    </location>
</feature>
<dbReference type="InterPro" id="IPR018484">
    <property type="entry name" value="FGGY_N"/>
</dbReference>
<dbReference type="Pfam" id="PF00370">
    <property type="entry name" value="FGGY_N"/>
    <property type="match status" value="1"/>
</dbReference>
<dbReference type="InterPro" id="IPR018483">
    <property type="entry name" value="Carb_kinase_FGGY_CS"/>
</dbReference>
<dbReference type="EMBL" id="PZFK01000009">
    <property type="protein sequence ID" value="PTI29892.1"/>
    <property type="molecule type" value="Genomic_DNA"/>
</dbReference>
<dbReference type="InterPro" id="IPR006002">
    <property type="entry name" value="Gluconate_kinase"/>
</dbReference>
<dbReference type="STRING" id="1167632.GCA_000286335_01570"/>
<reference evidence="7 8" key="1">
    <citation type="journal article" date="2016" name="Front. Microbiol.">
        <title>Comprehensive Phylogenetic Analysis of Bovine Non-aureus Staphylococci Species Based on Whole-Genome Sequencing.</title>
        <authorList>
            <person name="Naushad S."/>
            <person name="Barkema H.W."/>
            <person name="Luby C."/>
            <person name="Condas L.A."/>
            <person name="Nobrega D.B."/>
            <person name="Carson D.A."/>
            <person name="De Buck J."/>
        </authorList>
    </citation>
    <scope>NUCLEOTIDE SEQUENCE [LARGE SCALE GENOMIC DNA]</scope>
    <source>
        <strain evidence="7 8">SNUC 2204</strain>
    </source>
</reference>
<keyword evidence="3 4" id="KW-0418">Kinase</keyword>
<dbReference type="NCBIfam" id="TIGR01314">
    <property type="entry name" value="gntK_FGGY"/>
    <property type="match status" value="1"/>
</dbReference>
<name>A0A2T4PU41_9STAP</name>
<evidence type="ECO:0000256" key="1">
    <source>
        <dbReference type="ARBA" id="ARBA00009156"/>
    </source>
</evidence>
<dbReference type="InterPro" id="IPR000577">
    <property type="entry name" value="Carb_kinase_FGGY"/>
</dbReference>
<dbReference type="SUPFAM" id="SSF53067">
    <property type="entry name" value="Actin-like ATPase domain"/>
    <property type="match status" value="2"/>
</dbReference>
<protein>
    <submittedName>
        <fullName evidence="7">Gluconokinase</fullName>
    </submittedName>
</protein>
<comment type="caution">
    <text evidence="7">The sequence shown here is derived from an EMBL/GenBank/DDBJ whole genome shotgun (WGS) entry which is preliminary data.</text>
</comment>
<dbReference type="InterPro" id="IPR050406">
    <property type="entry name" value="FGGY_Carb_Kinase"/>
</dbReference>
<evidence type="ECO:0000313" key="8">
    <source>
        <dbReference type="Proteomes" id="UP000241209"/>
    </source>
</evidence>
<dbReference type="PIRSF" id="PIRSF000538">
    <property type="entry name" value="GlpK"/>
    <property type="match status" value="1"/>
</dbReference>
<keyword evidence="2 4" id="KW-0808">Transferase</keyword>
<dbReference type="PROSITE" id="PS00445">
    <property type="entry name" value="FGGY_KINASES_2"/>
    <property type="match status" value="1"/>
</dbReference>
<feature type="domain" description="Carbohydrate kinase FGGY N-terminal" evidence="5">
    <location>
        <begin position="3"/>
        <end position="247"/>
    </location>
</feature>
<dbReference type="InterPro" id="IPR018485">
    <property type="entry name" value="FGGY_C"/>
</dbReference>
<dbReference type="AlphaFoldDB" id="A0A2T4PU41"/>
<dbReference type="GO" id="GO:0046316">
    <property type="term" value="F:gluconokinase activity"/>
    <property type="evidence" value="ECO:0007669"/>
    <property type="project" value="InterPro"/>
</dbReference>
<dbReference type="PANTHER" id="PTHR43095">
    <property type="entry name" value="SUGAR KINASE"/>
    <property type="match status" value="1"/>
</dbReference>
<dbReference type="CDD" id="cd07770">
    <property type="entry name" value="ASKHA_NBD_FGGY_GntK"/>
    <property type="match status" value="1"/>
</dbReference>
<evidence type="ECO:0000256" key="2">
    <source>
        <dbReference type="ARBA" id="ARBA00022679"/>
    </source>
</evidence>
<dbReference type="PANTHER" id="PTHR43095:SF2">
    <property type="entry name" value="GLUCONOKINASE"/>
    <property type="match status" value="1"/>
</dbReference>
<evidence type="ECO:0000313" key="7">
    <source>
        <dbReference type="EMBL" id="PTI29892.1"/>
    </source>
</evidence>
<dbReference type="GO" id="GO:0019521">
    <property type="term" value="P:D-gluconate metabolic process"/>
    <property type="evidence" value="ECO:0007669"/>
    <property type="project" value="InterPro"/>
</dbReference>
<comment type="similarity">
    <text evidence="1 4">Belongs to the FGGY kinase family.</text>
</comment>
<dbReference type="RefSeq" id="WP_107556910.1">
    <property type="nucleotide sequence ID" value="NZ_PZFK01000009.1"/>
</dbReference>
<evidence type="ECO:0000259" key="5">
    <source>
        <dbReference type="Pfam" id="PF00370"/>
    </source>
</evidence>
<evidence type="ECO:0000256" key="4">
    <source>
        <dbReference type="RuleBase" id="RU003733"/>
    </source>
</evidence>
<dbReference type="Gene3D" id="3.30.420.40">
    <property type="match status" value="2"/>
</dbReference>
<proteinExistence type="inferred from homology"/>
<dbReference type="Pfam" id="PF02782">
    <property type="entry name" value="FGGY_C"/>
    <property type="match status" value="1"/>
</dbReference>
<gene>
    <name evidence="7" type="primary">gntK</name>
    <name evidence="7" type="ORF">BU072_05465</name>
</gene>
<organism evidence="7 8">
    <name type="scientific">Mammaliicoccus vitulinus</name>
    <dbReference type="NCBI Taxonomy" id="71237"/>
    <lineage>
        <taxon>Bacteria</taxon>
        <taxon>Bacillati</taxon>
        <taxon>Bacillota</taxon>
        <taxon>Bacilli</taxon>
        <taxon>Bacillales</taxon>
        <taxon>Staphylococcaceae</taxon>
        <taxon>Mammaliicoccus</taxon>
    </lineage>
</organism>
<evidence type="ECO:0000259" key="6">
    <source>
        <dbReference type="Pfam" id="PF02782"/>
    </source>
</evidence>